<feature type="domain" description="Bulb-type lectin" evidence="22">
    <location>
        <begin position="24"/>
        <end position="156"/>
    </location>
</feature>
<dbReference type="SUPFAM" id="SSF51110">
    <property type="entry name" value="alpha-D-mannose-specific plant lectins"/>
    <property type="match status" value="1"/>
</dbReference>
<evidence type="ECO:0000256" key="16">
    <source>
        <dbReference type="ARBA" id="ARBA00047899"/>
    </source>
</evidence>
<comment type="catalytic activity">
    <reaction evidence="16 18">
        <text>L-threonyl-[protein] + ATP = O-phospho-L-threonyl-[protein] + ADP + H(+)</text>
        <dbReference type="Rhea" id="RHEA:46608"/>
        <dbReference type="Rhea" id="RHEA-COMP:11060"/>
        <dbReference type="Rhea" id="RHEA-COMP:11605"/>
        <dbReference type="ChEBI" id="CHEBI:15378"/>
        <dbReference type="ChEBI" id="CHEBI:30013"/>
        <dbReference type="ChEBI" id="CHEBI:30616"/>
        <dbReference type="ChEBI" id="CHEBI:61977"/>
        <dbReference type="ChEBI" id="CHEBI:456216"/>
        <dbReference type="EC" id="2.7.11.1"/>
    </reaction>
</comment>
<keyword evidence="4 18" id="KW-0808">Transferase</keyword>
<keyword evidence="9 18" id="KW-0418">Kinase</keyword>
<sequence length="808" mass="91231">MLVFTYYYLCLWCWISSIHVKAANDTMKPGDSLSSSDELCSQNGTYCIAFNGPFAAGLIYLTIYSNMTDNWRVWIANRNQPVVYFNNSAFNILLELDYSGALKIESQDREPIILYSPPPPPPQAAGNNNTVVATIKETGNFVVQQLNPDGSVNSVLWQSFDHPTDSLLPGMKLGIVNHKTGHNLSLVSWLAGTYPAPGPFSLEWEPNELELIIRRRGQEIWRSGKLRDNKFEHISEDSHRVYYTIVSNEDEDTFTIATSIKERTRWVIMETGQLVGLKGTWIARADLCYGYNTDGGCQRWEIPTCRYPGDVFEKQTGSLNFSGNGISYETNTTSYGIGDCQAICWSNCSCTGFMSLTDYDTGCIYFSGKSLDGVTLNDTGRMFYKLVKKPPQPVKKPQHRGMKMWIWISVVVATVLLAICSSTLCLAINKRKHVLKDKRRKIMKTGIQDSTAFDESTSIEDFEDDLNKGHDFKVFSYASIMEATSNFSSENKLGQGGFGPVYKGILTTGQEVAVKRLSKTSGQGIVEFKNELKLICELQHVNLVQLLGCCIQEHERMLIYEYMPNKSLDFFLFDNIGSKFLNWQKRINIIEGICQGLLYLHNYSRLKIIHRDLKASNILLDDNMNPKISDFGMARMFTQQESTINTKRIVGTYGYMAPEYAMEGIFSTKSDVYSFGVLLLEIVSGRRNNSFYDADHPLNLVGHAWELWNKGESLKLMDPSLNDTFVQDEVQRCIHVGLLCVEHYAKDRPNMLDIVSIITNKSAAVTMPRGPAFYVGRQTFEGEMFSKSAEFDIDSTKEISTSTEVEAK</sequence>
<evidence type="ECO:0000256" key="3">
    <source>
        <dbReference type="ARBA" id="ARBA00022527"/>
    </source>
</evidence>
<keyword evidence="12 19" id="KW-0472">Membrane</keyword>
<dbReference type="CDD" id="cd14066">
    <property type="entry name" value="STKc_IRAK"/>
    <property type="match status" value="1"/>
</dbReference>
<keyword evidence="24" id="KW-1185">Reference proteome</keyword>
<keyword evidence="3 18" id="KW-0723">Serine/threonine-protein kinase</keyword>
<dbReference type="PANTHER" id="PTHR27002">
    <property type="entry name" value="RECEPTOR-LIKE SERINE/THREONINE-PROTEIN KINASE SD1-8"/>
    <property type="match status" value="1"/>
</dbReference>
<evidence type="ECO:0000256" key="17">
    <source>
        <dbReference type="ARBA" id="ARBA00048679"/>
    </source>
</evidence>
<evidence type="ECO:0000256" key="12">
    <source>
        <dbReference type="ARBA" id="ARBA00023136"/>
    </source>
</evidence>
<feature type="transmembrane region" description="Helical" evidence="19">
    <location>
        <begin position="404"/>
        <end position="429"/>
    </location>
</feature>
<feature type="chain" id="PRO_5042838311" description="Receptor-like serine/threonine-protein kinase" evidence="20">
    <location>
        <begin position="23"/>
        <end position="808"/>
    </location>
</feature>
<dbReference type="InterPro" id="IPR036426">
    <property type="entry name" value="Bulb-type_lectin_dom_sf"/>
</dbReference>
<evidence type="ECO:0000256" key="9">
    <source>
        <dbReference type="ARBA" id="ARBA00022777"/>
    </source>
</evidence>
<dbReference type="EMBL" id="JAYWIO010000006">
    <property type="protein sequence ID" value="KAK7257031.1"/>
    <property type="molecule type" value="Genomic_DNA"/>
</dbReference>
<keyword evidence="5 19" id="KW-0812">Transmembrane</keyword>
<keyword evidence="15" id="KW-0325">Glycoprotein</keyword>
<evidence type="ECO:0000256" key="11">
    <source>
        <dbReference type="ARBA" id="ARBA00022989"/>
    </source>
</evidence>
<keyword evidence="10 18" id="KW-0067">ATP-binding</keyword>
<keyword evidence="7" id="KW-0430">Lectin</keyword>
<dbReference type="Pfam" id="PF01453">
    <property type="entry name" value="B_lectin"/>
    <property type="match status" value="1"/>
</dbReference>
<dbReference type="SUPFAM" id="SSF56112">
    <property type="entry name" value="Protein kinase-like (PK-like)"/>
    <property type="match status" value="1"/>
</dbReference>
<keyword evidence="13" id="KW-1015">Disulfide bond</keyword>
<dbReference type="Gene3D" id="3.30.200.20">
    <property type="entry name" value="Phosphorylase Kinase, domain 1"/>
    <property type="match status" value="1"/>
</dbReference>
<evidence type="ECO:0000256" key="8">
    <source>
        <dbReference type="ARBA" id="ARBA00022741"/>
    </source>
</evidence>
<dbReference type="InterPro" id="IPR000719">
    <property type="entry name" value="Prot_kinase_dom"/>
</dbReference>
<dbReference type="Gene3D" id="2.90.10.10">
    <property type="entry name" value="Bulb-type lectin domain"/>
    <property type="match status" value="1"/>
</dbReference>
<evidence type="ECO:0000313" key="23">
    <source>
        <dbReference type="EMBL" id="KAK7257031.1"/>
    </source>
</evidence>
<evidence type="ECO:0000256" key="13">
    <source>
        <dbReference type="ARBA" id="ARBA00023157"/>
    </source>
</evidence>
<dbReference type="InterPro" id="IPR024171">
    <property type="entry name" value="SRK-like_kinase"/>
</dbReference>
<comment type="subcellular location">
    <subcellularLocation>
        <location evidence="1">Cell membrane</location>
        <topology evidence="1">Single-pass type I membrane protein</topology>
    </subcellularLocation>
</comment>
<evidence type="ECO:0000256" key="18">
    <source>
        <dbReference type="PIRNR" id="PIRNR000641"/>
    </source>
</evidence>
<keyword evidence="14" id="KW-0675">Receptor</keyword>
<keyword evidence="6 20" id="KW-0732">Signal</keyword>
<evidence type="ECO:0000256" key="14">
    <source>
        <dbReference type="ARBA" id="ARBA00023170"/>
    </source>
</evidence>
<evidence type="ECO:0000256" key="10">
    <source>
        <dbReference type="ARBA" id="ARBA00022840"/>
    </source>
</evidence>
<reference evidence="23 24" key="1">
    <citation type="submission" date="2024-01" db="EMBL/GenBank/DDBJ databases">
        <title>The genomes of 5 underutilized Papilionoideae crops provide insights into root nodulation and disease resistanc.</title>
        <authorList>
            <person name="Yuan L."/>
        </authorList>
    </citation>
    <scope>NUCLEOTIDE SEQUENCE [LARGE SCALE GENOMIC DNA]</scope>
    <source>
        <strain evidence="23">ZHUSHIDOU_FW_LH</strain>
        <tissue evidence="23">Leaf</tissue>
    </source>
</reference>
<evidence type="ECO:0000256" key="7">
    <source>
        <dbReference type="ARBA" id="ARBA00022734"/>
    </source>
</evidence>
<dbReference type="GO" id="GO:0004674">
    <property type="term" value="F:protein serine/threonine kinase activity"/>
    <property type="evidence" value="ECO:0007669"/>
    <property type="project" value="UniProtKB-KW"/>
</dbReference>
<accession>A0AAN9EGU4</accession>
<dbReference type="EC" id="2.7.11.1" evidence="18"/>
<comment type="similarity">
    <text evidence="18">Belongs to the protein kinase superfamily. Ser/Thr protein kinase family.</text>
</comment>
<evidence type="ECO:0000259" key="21">
    <source>
        <dbReference type="PROSITE" id="PS50011"/>
    </source>
</evidence>
<dbReference type="Gene3D" id="1.10.510.10">
    <property type="entry name" value="Transferase(Phosphotransferase) domain 1"/>
    <property type="match status" value="1"/>
</dbReference>
<dbReference type="GO" id="GO:0030246">
    <property type="term" value="F:carbohydrate binding"/>
    <property type="evidence" value="ECO:0007669"/>
    <property type="project" value="UniProtKB-KW"/>
</dbReference>
<evidence type="ECO:0000256" key="4">
    <source>
        <dbReference type="ARBA" id="ARBA00022679"/>
    </source>
</evidence>
<evidence type="ECO:0000259" key="22">
    <source>
        <dbReference type="PROSITE" id="PS50927"/>
    </source>
</evidence>
<dbReference type="PROSITE" id="PS00108">
    <property type="entry name" value="PROTEIN_KINASE_ST"/>
    <property type="match status" value="1"/>
</dbReference>
<keyword evidence="2" id="KW-1003">Cell membrane</keyword>
<dbReference type="PANTHER" id="PTHR27002:SF776">
    <property type="entry name" value="CYSTEINE-RICH RLK (RECEPTOR-LIKE KINASE) PROTEIN"/>
    <property type="match status" value="1"/>
</dbReference>
<keyword evidence="8 18" id="KW-0547">Nucleotide-binding</keyword>
<feature type="signal peptide" evidence="20">
    <location>
        <begin position="1"/>
        <end position="22"/>
    </location>
</feature>
<comment type="caution">
    <text evidence="23">The sequence shown here is derived from an EMBL/GenBank/DDBJ whole genome shotgun (WGS) entry which is preliminary data.</text>
</comment>
<dbReference type="SMART" id="SM00220">
    <property type="entry name" value="S_TKc"/>
    <property type="match status" value="1"/>
</dbReference>
<comment type="catalytic activity">
    <reaction evidence="17 18">
        <text>L-seryl-[protein] + ATP = O-phospho-L-seryl-[protein] + ADP + H(+)</text>
        <dbReference type="Rhea" id="RHEA:17989"/>
        <dbReference type="Rhea" id="RHEA-COMP:9863"/>
        <dbReference type="Rhea" id="RHEA-COMP:11604"/>
        <dbReference type="ChEBI" id="CHEBI:15378"/>
        <dbReference type="ChEBI" id="CHEBI:29999"/>
        <dbReference type="ChEBI" id="CHEBI:30616"/>
        <dbReference type="ChEBI" id="CHEBI:83421"/>
        <dbReference type="ChEBI" id="CHEBI:456216"/>
        <dbReference type="EC" id="2.7.11.1"/>
    </reaction>
</comment>
<dbReference type="AlphaFoldDB" id="A0AAN9EGU4"/>
<evidence type="ECO:0000256" key="5">
    <source>
        <dbReference type="ARBA" id="ARBA00022692"/>
    </source>
</evidence>
<dbReference type="FunFam" id="3.30.200.20:FF:000330">
    <property type="entry name" value="G-type lectin S-receptor-like serine/threonine-protein kinase At4g03230"/>
    <property type="match status" value="1"/>
</dbReference>
<dbReference type="InterPro" id="IPR008271">
    <property type="entry name" value="Ser/Thr_kinase_AS"/>
</dbReference>
<evidence type="ECO:0000256" key="1">
    <source>
        <dbReference type="ARBA" id="ARBA00004251"/>
    </source>
</evidence>
<evidence type="ECO:0000256" key="20">
    <source>
        <dbReference type="SAM" id="SignalP"/>
    </source>
</evidence>
<evidence type="ECO:0000256" key="19">
    <source>
        <dbReference type="SAM" id="Phobius"/>
    </source>
</evidence>
<dbReference type="PROSITE" id="PS50011">
    <property type="entry name" value="PROTEIN_KINASE_DOM"/>
    <property type="match status" value="1"/>
</dbReference>
<dbReference type="PROSITE" id="PS50927">
    <property type="entry name" value="BULB_LECTIN"/>
    <property type="match status" value="1"/>
</dbReference>
<dbReference type="InterPro" id="IPR011009">
    <property type="entry name" value="Kinase-like_dom_sf"/>
</dbReference>
<evidence type="ECO:0000313" key="24">
    <source>
        <dbReference type="Proteomes" id="UP001372338"/>
    </source>
</evidence>
<dbReference type="PIRSF" id="PIRSF000641">
    <property type="entry name" value="SRK"/>
    <property type="match status" value="1"/>
</dbReference>
<evidence type="ECO:0000256" key="2">
    <source>
        <dbReference type="ARBA" id="ARBA00022475"/>
    </source>
</evidence>
<dbReference type="GO" id="GO:0005886">
    <property type="term" value="C:plasma membrane"/>
    <property type="evidence" value="ECO:0007669"/>
    <property type="project" value="UniProtKB-SubCell"/>
</dbReference>
<proteinExistence type="inferred from homology"/>
<name>A0AAN9EGU4_CROPI</name>
<dbReference type="InterPro" id="IPR001480">
    <property type="entry name" value="Bulb-type_lectin_dom"/>
</dbReference>
<gene>
    <name evidence="23" type="ORF">RIF29_30710</name>
</gene>
<dbReference type="GO" id="GO:0005524">
    <property type="term" value="F:ATP binding"/>
    <property type="evidence" value="ECO:0007669"/>
    <property type="project" value="UniProtKB-KW"/>
</dbReference>
<protein>
    <recommendedName>
        <fullName evidence="18">Receptor-like serine/threonine-protein kinase</fullName>
        <ecNumber evidence="18">2.7.11.1</ecNumber>
    </recommendedName>
</protein>
<dbReference type="Pfam" id="PF07714">
    <property type="entry name" value="PK_Tyr_Ser-Thr"/>
    <property type="match status" value="1"/>
</dbReference>
<dbReference type="InterPro" id="IPR001245">
    <property type="entry name" value="Ser-Thr/Tyr_kinase_cat_dom"/>
</dbReference>
<evidence type="ECO:0000256" key="15">
    <source>
        <dbReference type="ARBA" id="ARBA00023180"/>
    </source>
</evidence>
<feature type="domain" description="Protein kinase" evidence="21">
    <location>
        <begin position="487"/>
        <end position="765"/>
    </location>
</feature>
<keyword evidence="11 19" id="KW-1133">Transmembrane helix</keyword>
<dbReference type="Proteomes" id="UP001372338">
    <property type="component" value="Unassembled WGS sequence"/>
</dbReference>
<evidence type="ECO:0000256" key="6">
    <source>
        <dbReference type="ARBA" id="ARBA00022729"/>
    </source>
</evidence>
<organism evidence="23 24">
    <name type="scientific">Crotalaria pallida</name>
    <name type="common">Smooth rattlebox</name>
    <name type="synonym">Crotalaria striata</name>
    <dbReference type="NCBI Taxonomy" id="3830"/>
    <lineage>
        <taxon>Eukaryota</taxon>
        <taxon>Viridiplantae</taxon>
        <taxon>Streptophyta</taxon>
        <taxon>Embryophyta</taxon>
        <taxon>Tracheophyta</taxon>
        <taxon>Spermatophyta</taxon>
        <taxon>Magnoliopsida</taxon>
        <taxon>eudicotyledons</taxon>
        <taxon>Gunneridae</taxon>
        <taxon>Pentapetalae</taxon>
        <taxon>rosids</taxon>
        <taxon>fabids</taxon>
        <taxon>Fabales</taxon>
        <taxon>Fabaceae</taxon>
        <taxon>Papilionoideae</taxon>
        <taxon>50 kb inversion clade</taxon>
        <taxon>genistoids sensu lato</taxon>
        <taxon>core genistoids</taxon>
        <taxon>Crotalarieae</taxon>
        <taxon>Crotalaria</taxon>
    </lineage>
</organism>
<dbReference type="FunFam" id="1.10.510.10:FF:000060">
    <property type="entry name" value="G-type lectin S-receptor-like serine/threonine-protein kinase"/>
    <property type="match status" value="1"/>
</dbReference>
<dbReference type="SMART" id="SM00108">
    <property type="entry name" value="B_lectin"/>
    <property type="match status" value="1"/>
</dbReference>